<gene>
    <name evidence="5" type="ORF">SHKM778_34900</name>
</gene>
<keyword evidence="1" id="KW-0479">Metal-binding</keyword>
<name>A0AAT9HIF7_9ACTN</name>
<dbReference type="Gene3D" id="3.10.20.600">
    <property type="match status" value="1"/>
</dbReference>
<keyword evidence="2" id="KW-0408">Iron</keyword>
<proteinExistence type="predicted"/>
<feature type="region of interest" description="Disordered" evidence="4">
    <location>
        <begin position="83"/>
        <end position="117"/>
    </location>
</feature>
<dbReference type="Gene3D" id="3.40.50.11540">
    <property type="entry name" value="NADH-ubiquinone oxidoreductase 51kDa subunit"/>
    <property type="match status" value="1"/>
</dbReference>
<dbReference type="SUPFAM" id="SSF142019">
    <property type="entry name" value="Nqo1 FMN-binding domain-like"/>
    <property type="match status" value="1"/>
</dbReference>
<sequence>MEKGLFGKPTVENNVETLVNVLPILTMGAQAYAAIGTAKSTGPKLFCVSGSVARPGIYELPFGATLGNSSASLASAAISARSSSAERRAVSCAPTNWTSRSPSKAPARRARPSVPVS</sequence>
<evidence type="ECO:0000313" key="5">
    <source>
        <dbReference type="EMBL" id="BFO17102.1"/>
    </source>
</evidence>
<evidence type="ECO:0000256" key="1">
    <source>
        <dbReference type="ARBA" id="ARBA00022723"/>
    </source>
</evidence>
<dbReference type="AlphaFoldDB" id="A0AAT9HIF7"/>
<protein>
    <submittedName>
        <fullName evidence="5">Uncharacterized protein</fullName>
    </submittedName>
</protein>
<dbReference type="PANTHER" id="PTHR43578:SF3">
    <property type="entry name" value="NADH-QUINONE OXIDOREDUCTASE SUBUNIT F"/>
    <property type="match status" value="1"/>
</dbReference>
<organism evidence="5">
    <name type="scientific">Streptomyces haneummycinicus</name>
    <dbReference type="NCBI Taxonomy" id="3074435"/>
    <lineage>
        <taxon>Bacteria</taxon>
        <taxon>Bacillati</taxon>
        <taxon>Actinomycetota</taxon>
        <taxon>Actinomycetes</taxon>
        <taxon>Kitasatosporales</taxon>
        <taxon>Streptomycetaceae</taxon>
        <taxon>Streptomyces</taxon>
    </lineage>
</organism>
<dbReference type="InterPro" id="IPR037225">
    <property type="entry name" value="Nuo51_FMN-bd_sf"/>
</dbReference>
<dbReference type="GO" id="GO:0046872">
    <property type="term" value="F:metal ion binding"/>
    <property type="evidence" value="ECO:0007669"/>
    <property type="project" value="UniProtKB-KW"/>
</dbReference>
<dbReference type="SUPFAM" id="SSF142984">
    <property type="entry name" value="Nqo1 middle domain-like"/>
    <property type="match status" value="1"/>
</dbReference>
<dbReference type="GO" id="GO:0051536">
    <property type="term" value="F:iron-sulfur cluster binding"/>
    <property type="evidence" value="ECO:0007669"/>
    <property type="project" value="UniProtKB-KW"/>
</dbReference>
<evidence type="ECO:0000256" key="2">
    <source>
        <dbReference type="ARBA" id="ARBA00023004"/>
    </source>
</evidence>
<dbReference type="EMBL" id="AP035768">
    <property type="protein sequence ID" value="BFO17102.1"/>
    <property type="molecule type" value="Genomic_DNA"/>
</dbReference>
<evidence type="ECO:0000256" key="3">
    <source>
        <dbReference type="ARBA" id="ARBA00023014"/>
    </source>
</evidence>
<reference evidence="5" key="2">
    <citation type="submission" date="2024-07" db="EMBL/GenBank/DDBJ databases">
        <title>Streptomyces haneummycinica sp. nov., a new antibiotic-producing actinobacterium isolated from marine sediment.</title>
        <authorList>
            <person name="Uemura M."/>
            <person name="Hamada M."/>
            <person name="Hirano S."/>
            <person name="Kobayashi K."/>
            <person name="Ohshiro T."/>
            <person name="Kobayashi T."/>
            <person name="Terahara T."/>
        </authorList>
    </citation>
    <scope>NUCLEOTIDE SEQUENCE</scope>
    <source>
        <strain evidence="5">KM77-8</strain>
    </source>
</reference>
<evidence type="ECO:0000256" key="4">
    <source>
        <dbReference type="SAM" id="MobiDB-lite"/>
    </source>
</evidence>
<reference evidence="5" key="1">
    <citation type="submission" date="2024-06" db="EMBL/GenBank/DDBJ databases">
        <authorList>
            <consortium name="consrtm"/>
            <person name="Uemura M."/>
            <person name="Terahara T."/>
        </authorList>
    </citation>
    <scope>NUCLEOTIDE SEQUENCE</scope>
    <source>
        <strain evidence="5">KM77-8</strain>
    </source>
</reference>
<keyword evidence="3" id="KW-0411">Iron-sulfur</keyword>
<dbReference type="PANTHER" id="PTHR43578">
    <property type="entry name" value="NADH-QUINONE OXIDOREDUCTASE SUBUNIT F"/>
    <property type="match status" value="1"/>
</dbReference>
<accession>A0AAT9HIF7</accession>